<keyword evidence="6" id="KW-1185">Reference proteome</keyword>
<accession>A0A8T2RD51</accession>
<dbReference type="PANTHER" id="PTHR45934:SF9">
    <property type="entry name" value="FAD_NAD(P)-BINDING OXIDOREDUCTASE FAMILY PROTEIN"/>
    <property type="match status" value="1"/>
</dbReference>
<dbReference type="Pfam" id="PF01494">
    <property type="entry name" value="FAD_binding_3"/>
    <property type="match status" value="1"/>
</dbReference>
<evidence type="ECO:0000259" key="4">
    <source>
        <dbReference type="Pfam" id="PF01494"/>
    </source>
</evidence>
<protein>
    <recommendedName>
        <fullName evidence="4">FAD-binding domain-containing protein</fullName>
    </recommendedName>
</protein>
<reference evidence="5" key="1">
    <citation type="submission" date="2021-08" db="EMBL/GenBank/DDBJ databases">
        <title>WGS assembly of Ceratopteris richardii.</title>
        <authorList>
            <person name="Marchant D.B."/>
            <person name="Chen G."/>
            <person name="Jenkins J."/>
            <person name="Shu S."/>
            <person name="Leebens-Mack J."/>
            <person name="Grimwood J."/>
            <person name="Schmutz J."/>
            <person name="Soltis P."/>
            <person name="Soltis D."/>
            <person name="Chen Z.-H."/>
        </authorList>
    </citation>
    <scope>NUCLEOTIDE SEQUENCE</scope>
    <source>
        <strain evidence="5">Whitten #5841</strain>
        <tissue evidence="5">Leaf</tissue>
    </source>
</reference>
<dbReference type="Gene3D" id="3.50.50.60">
    <property type="entry name" value="FAD/NAD(P)-binding domain"/>
    <property type="match status" value="1"/>
</dbReference>
<comment type="caution">
    <text evidence="5">The sequence shown here is derived from an EMBL/GenBank/DDBJ whole genome shotgun (WGS) entry which is preliminary data.</text>
</comment>
<dbReference type="EMBL" id="CM035433">
    <property type="protein sequence ID" value="KAH7294309.1"/>
    <property type="molecule type" value="Genomic_DNA"/>
</dbReference>
<sequence>MSCSSLVFRLRDGGSLSSVQTHVSVLGLRHRTALVFCTSAFQESAGIDDVLVVGGGIAGASTGLAMHKLGLKVRVLEQSPSLRISGAALGVWTNGWRALEFLEVADNLREKFTPLSGFEFYSAKDDKCLLNIDFKTVNNHVELRGVDRRMLLESLTNALPADILLYDSHVVKVHRKRGCYPQAELKDGSLLQAKVIVGCDGIGSVVAKNLGLKEAHYAGYMGIRGVAMFPEGYTLKSVLSQSIGNGVRMGRFPLDSSRVYWFLVFNHPPDKVRDPSLVKEEALRLIQGWPEQLVEIVKRSPVESLSRAAISDRWMWPWSLWKLHQCGVTVAGDAMHPVTPNLAQGGCTAMEDAVLLARILSNAFNKLKERRLSVNEEMEQIDHALGGYVAQRQKRMLGIAVKANLIGKVFQTEGDFFASVRNALLPRVIRADAFVTSTLYDVRGLV</sequence>
<dbReference type="OMA" id="HGYNAED"/>
<keyword evidence="2" id="KW-0503">Monooxygenase</keyword>
<comment type="similarity">
    <text evidence="3">Belongs to the 3-hydroxybenzoate 6-hydroxylase family.</text>
</comment>
<dbReference type="GO" id="GO:0004497">
    <property type="term" value="F:monooxygenase activity"/>
    <property type="evidence" value="ECO:0007669"/>
    <property type="project" value="UniProtKB-KW"/>
</dbReference>
<evidence type="ECO:0000313" key="5">
    <source>
        <dbReference type="EMBL" id="KAH7294309.1"/>
    </source>
</evidence>
<evidence type="ECO:0000256" key="3">
    <source>
        <dbReference type="ARBA" id="ARBA00024018"/>
    </source>
</evidence>
<evidence type="ECO:0000256" key="2">
    <source>
        <dbReference type="ARBA" id="ARBA00023033"/>
    </source>
</evidence>
<dbReference type="AlphaFoldDB" id="A0A8T2RD51"/>
<dbReference type="Proteomes" id="UP000825935">
    <property type="component" value="Chromosome 28"/>
</dbReference>
<dbReference type="GO" id="GO:0071949">
    <property type="term" value="F:FAD binding"/>
    <property type="evidence" value="ECO:0007669"/>
    <property type="project" value="InterPro"/>
</dbReference>
<dbReference type="PRINTS" id="PR00420">
    <property type="entry name" value="RNGMNOXGNASE"/>
</dbReference>
<feature type="domain" description="FAD-binding" evidence="4">
    <location>
        <begin position="49"/>
        <end position="366"/>
    </location>
</feature>
<dbReference type="SUPFAM" id="SSF51905">
    <property type="entry name" value="FAD/NAD(P)-binding domain"/>
    <property type="match status" value="1"/>
</dbReference>
<dbReference type="PANTHER" id="PTHR45934">
    <property type="entry name" value="FAD/NAD(P)-BINDING OXIDOREDUCTASE FAMILY PROTEIN"/>
    <property type="match status" value="1"/>
</dbReference>
<name>A0A8T2RD51_CERRI</name>
<dbReference type="InterPro" id="IPR036188">
    <property type="entry name" value="FAD/NAD-bd_sf"/>
</dbReference>
<dbReference type="OrthoDB" id="655030at2759"/>
<organism evidence="5 6">
    <name type="scientific">Ceratopteris richardii</name>
    <name type="common">Triangle waterfern</name>
    <dbReference type="NCBI Taxonomy" id="49495"/>
    <lineage>
        <taxon>Eukaryota</taxon>
        <taxon>Viridiplantae</taxon>
        <taxon>Streptophyta</taxon>
        <taxon>Embryophyta</taxon>
        <taxon>Tracheophyta</taxon>
        <taxon>Polypodiopsida</taxon>
        <taxon>Polypodiidae</taxon>
        <taxon>Polypodiales</taxon>
        <taxon>Pteridineae</taxon>
        <taxon>Pteridaceae</taxon>
        <taxon>Parkerioideae</taxon>
        <taxon>Ceratopteris</taxon>
    </lineage>
</organism>
<gene>
    <name evidence="5" type="ORF">KP509_28G065900</name>
</gene>
<dbReference type="InterPro" id="IPR002938">
    <property type="entry name" value="FAD-bd"/>
</dbReference>
<keyword evidence="1" id="KW-0560">Oxidoreductase</keyword>
<proteinExistence type="inferred from homology"/>
<evidence type="ECO:0000313" key="6">
    <source>
        <dbReference type="Proteomes" id="UP000825935"/>
    </source>
</evidence>
<evidence type="ECO:0000256" key="1">
    <source>
        <dbReference type="ARBA" id="ARBA00023002"/>
    </source>
</evidence>
<dbReference type="InterPro" id="IPR044560">
    <property type="entry name" value="MOase"/>
</dbReference>